<dbReference type="Proteomes" id="UP000297861">
    <property type="component" value="Unassembled WGS sequence"/>
</dbReference>
<dbReference type="SUPFAM" id="SSF56601">
    <property type="entry name" value="beta-lactamase/transpeptidase-like"/>
    <property type="match status" value="1"/>
</dbReference>
<dbReference type="PANTHER" id="PTHR46825:SF9">
    <property type="entry name" value="BETA-LACTAMASE-RELATED DOMAIN-CONTAINING PROTEIN"/>
    <property type="match status" value="1"/>
</dbReference>
<dbReference type="Gene3D" id="3.40.710.10">
    <property type="entry name" value="DD-peptidase/beta-lactamase superfamily"/>
    <property type="match status" value="1"/>
</dbReference>
<dbReference type="PANTHER" id="PTHR46825">
    <property type="entry name" value="D-ALANYL-D-ALANINE-CARBOXYPEPTIDASE/ENDOPEPTIDASE AMPH"/>
    <property type="match status" value="1"/>
</dbReference>
<name>A0A4Y8L8D2_9BACT</name>
<dbReference type="InterPro" id="IPR012338">
    <property type="entry name" value="Beta-lactam/transpept-like"/>
</dbReference>
<comment type="caution">
    <text evidence="2">The sequence shown here is derived from an EMBL/GenBank/DDBJ whole genome shotgun (WGS) entry which is preliminary data.</text>
</comment>
<accession>A0A4Y8L8D2</accession>
<evidence type="ECO:0000313" key="2">
    <source>
        <dbReference type="EMBL" id="TFD97762.1"/>
    </source>
</evidence>
<evidence type="ECO:0000313" key="3">
    <source>
        <dbReference type="Proteomes" id="UP000297861"/>
    </source>
</evidence>
<keyword evidence="3" id="KW-1185">Reference proteome</keyword>
<gene>
    <name evidence="2" type="ORF">E2605_03860</name>
</gene>
<reference evidence="2 3" key="1">
    <citation type="submission" date="2019-03" db="EMBL/GenBank/DDBJ databases">
        <title>San Antonio Military Medical Center submission to MRSN (WRAIR), pending publication.</title>
        <authorList>
            <person name="Blyth D.M."/>
            <person name="Mccarthy S.L."/>
            <person name="Schall S.E."/>
            <person name="Stam J.A."/>
            <person name="Ong A.C."/>
            <person name="Mcgann P.T."/>
        </authorList>
    </citation>
    <scope>NUCLEOTIDE SEQUENCE [LARGE SCALE GENOMIC DNA]</scope>
    <source>
        <strain evidence="2 3">MRSN571793</strain>
    </source>
</reference>
<dbReference type="InterPro" id="IPR001466">
    <property type="entry name" value="Beta-lactam-related"/>
</dbReference>
<dbReference type="STRING" id="1121485.GCA_000426485_03358"/>
<dbReference type="OrthoDB" id="9793489at2"/>
<dbReference type="InterPro" id="IPR050491">
    <property type="entry name" value="AmpC-like"/>
</dbReference>
<evidence type="ECO:0000259" key="1">
    <source>
        <dbReference type="Pfam" id="PF00144"/>
    </source>
</evidence>
<organism evidence="2 3">
    <name type="scientific">Dysgonomonas capnocytophagoides</name>
    <dbReference type="NCBI Taxonomy" id="45254"/>
    <lineage>
        <taxon>Bacteria</taxon>
        <taxon>Pseudomonadati</taxon>
        <taxon>Bacteroidota</taxon>
        <taxon>Bacteroidia</taxon>
        <taxon>Bacteroidales</taxon>
        <taxon>Dysgonomonadaceae</taxon>
        <taxon>Dysgonomonas</taxon>
    </lineage>
</organism>
<dbReference type="EMBL" id="SOML01000002">
    <property type="protein sequence ID" value="TFD97762.1"/>
    <property type="molecule type" value="Genomic_DNA"/>
</dbReference>
<dbReference type="AlphaFoldDB" id="A0A4Y8L8D2"/>
<dbReference type="GO" id="GO:0016787">
    <property type="term" value="F:hydrolase activity"/>
    <property type="evidence" value="ECO:0007669"/>
    <property type="project" value="UniProtKB-KW"/>
</dbReference>
<protein>
    <submittedName>
        <fullName evidence="2">Class A beta-lactamase-related serine hydrolase</fullName>
    </submittedName>
</protein>
<dbReference type="RefSeq" id="WP_134435561.1">
    <property type="nucleotide sequence ID" value="NZ_SOML01000002.1"/>
</dbReference>
<feature type="domain" description="Beta-lactamase-related" evidence="1">
    <location>
        <begin position="43"/>
        <end position="319"/>
    </location>
</feature>
<keyword evidence="2" id="KW-0378">Hydrolase</keyword>
<dbReference type="Pfam" id="PF00144">
    <property type="entry name" value="Beta-lactamase"/>
    <property type="match status" value="1"/>
</dbReference>
<sequence>MMKWFTVLLFWLLSISLLVGQNCPYVSIDSLINKKSIRPFNGVILIHRKGKVVYSSQKGYSDIEKKIALSDNDRFVIGSVSKQITAVMILKEFEKGRVELDKPIKNYLPELTQGWADSVTIHDLLCHTHGIVDMNKPSVFPNGEKFLYSQIGYKLLADILEHLNHKSFIDQSDSLFRSIGMNNTFHPDSRSSLNLVKSYREDNGSIVEEKENTKGVIVAAGGFISTVQDLFIWNEALFGDKLLRKETLDLMVTKQSNAVRNHPIFGQLQYGYGITVDTSENLIQLGQTGYIPGFVSMDFYFPEYETGVIVLENIDYDTDNIKKTFLYHMCILDIVRNSLIEN</sequence>
<proteinExistence type="predicted"/>